<dbReference type="NCBIfam" id="NF006565">
    <property type="entry name" value="PRK09072.1"/>
    <property type="match status" value="1"/>
</dbReference>
<dbReference type="AlphaFoldDB" id="A0A2J8H700"/>
<dbReference type="PRINTS" id="PR00081">
    <property type="entry name" value="GDHRDH"/>
</dbReference>
<dbReference type="PRINTS" id="PR00080">
    <property type="entry name" value="SDRFAMILY"/>
</dbReference>
<keyword evidence="2" id="KW-0560">Oxidoreductase</keyword>
<organism evidence="5 6">
    <name type="scientific">Vibrio diazotrophicus</name>
    <dbReference type="NCBI Taxonomy" id="685"/>
    <lineage>
        <taxon>Bacteria</taxon>
        <taxon>Pseudomonadati</taxon>
        <taxon>Pseudomonadota</taxon>
        <taxon>Gammaproteobacteria</taxon>
        <taxon>Vibrionales</taxon>
        <taxon>Vibrionaceae</taxon>
        <taxon>Vibrio</taxon>
    </lineage>
</organism>
<dbReference type="Proteomes" id="UP000236449">
    <property type="component" value="Unassembled WGS sequence"/>
</dbReference>
<comment type="caution">
    <text evidence="5">The sequence shown here is derived from an EMBL/GenBank/DDBJ whole genome shotgun (WGS) entry which is preliminary data.</text>
</comment>
<evidence type="ECO:0000256" key="3">
    <source>
        <dbReference type="RuleBase" id="RU000363"/>
    </source>
</evidence>
<name>A0A2J8H700_VIBDI</name>
<reference evidence="6 7" key="1">
    <citation type="submission" date="2018-01" db="EMBL/GenBank/DDBJ databases">
        <title>Draft genome sequences of six Vibrio diazotrophicus strains isolated from deep-sea sediments of the Baltic Sea.</title>
        <authorList>
            <person name="Castillo D."/>
            <person name="Vandieken V."/>
            <person name="Chiang O."/>
            <person name="Middelboe M."/>
        </authorList>
    </citation>
    <scope>NUCLEOTIDE SEQUENCE [LARGE SCALE GENOMIC DNA]</scope>
    <source>
        <strain evidence="5 6">60.27F</strain>
        <strain evidence="4 7">65.10M</strain>
    </source>
</reference>
<evidence type="ECO:0000313" key="4">
    <source>
        <dbReference type="EMBL" id="PNI03518.1"/>
    </source>
</evidence>
<dbReference type="Proteomes" id="UP000236547">
    <property type="component" value="Unassembled WGS sequence"/>
</dbReference>
<dbReference type="RefSeq" id="WP_102953357.1">
    <property type="nucleotide sequence ID" value="NZ_JAPWHJ010000005.1"/>
</dbReference>
<dbReference type="CDD" id="cd05233">
    <property type="entry name" value="SDR_c"/>
    <property type="match status" value="1"/>
</dbReference>
<dbReference type="PANTHER" id="PTHR44196">
    <property type="entry name" value="DEHYDROGENASE/REDUCTASE SDR FAMILY MEMBER 7B"/>
    <property type="match status" value="1"/>
</dbReference>
<evidence type="ECO:0000256" key="1">
    <source>
        <dbReference type="ARBA" id="ARBA00006484"/>
    </source>
</evidence>
<dbReference type="InterPro" id="IPR002347">
    <property type="entry name" value="SDR_fam"/>
</dbReference>
<keyword evidence="7" id="KW-1185">Reference proteome</keyword>
<dbReference type="GO" id="GO:0016491">
    <property type="term" value="F:oxidoreductase activity"/>
    <property type="evidence" value="ECO:0007669"/>
    <property type="project" value="UniProtKB-KW"/>
</dbReference>
<dbReference type="Gene3D" id="3.40.50.720">
    <property type="entry name" value="NAD(P)-binding Rossmann-like Domain"/>
    <property type="match status" value="1"/>
</dbReference>
<comment type="similarity">
    <text evidence="1 3">Belongs to the short-chain dehydrogenases/reductases (SDR) family.</text>
</comment>
<accession>A0A2J8H700</accession>
<dbReference type="SUPFAM" id="SSF51735">
    <property type="entry name" value="NAD(P)-binding Rossmann-fold domains"/>
    <property type="match status" value="1"/>
</dbReference>
<evidence type="ECO:0000313" key="6">
    <source>
        <dbReference type="Proteomes" id="UP000236449"/>
    </source>
</evidence>
<evidence type="ECO:0000313" key="7">
    <source>
        <dbReference type="Proteomes" id="UP000236547"/>
    </source>
</evidence>
<protein>
    <submittedName>
        <fullName evidence="5">Short chain dehydrogenase</fullName>
    </submittedName>
</protein>
<dbReference type="PANTHER" id="PTHR44196:SF1">
    <property type="entry name" value="DEHYDROGENASE_REDUCTASE SDR FAMILY MEMBER 7B"/>
    <property type="match status" value="1"/>
</dbReference>
<dbReference type="InterPro" id="IPR036291">
    <property type="entry name" value="NAD(P)-bd_dom_sf"/>
</dbReference>
<gene>
    <name evidence="5" type="ORF">C1N32_05655</name>
    <name evidence="4" type="ORF">C1O25_00220</name>
</gene>
<evidence type="ECO:0000313" key="5">
    <source>
        <dbReference type="EMBL" id="PNI05587.1"/>
    </source>
</evidence>
<sequence>MELQDKRVLLTGASGGIGKEVAKALEAKGAKLLLVARNGNKLEALKNSLEFPHHHEVVAADLSTDAGFEKVKQTCLNLSQKGQRIDVLINNAGSNQFSFLAQRSSPSIELEMRLNLLVPMLLSQSALSWISRPGIILNVGSTFGSIGFPGYTTYCAAKSGLQRFSEALDRELDGSGIRALYLAPRATDTTLNDRFVNQMNQQLGNKSDSPEVVAGHVVDILEKEQAARWIGWPEKLFARINQILPGVVSKSIRKQQDIIHHFINQVHGK</sequence>
<evidence type="ECO:0000256" key="2">
    <source>
        <dbReference type="ARBA" id="ARBA00023002"/>
    </source>
</evidence>
<dbReference type="EMBL" id="POSK01000003">
    <property type="protein sequence ID" value="PNI05587.1"/>
    <property type="molecule type" value="Genomic_DNA"/>
</dbReference>
<dbReference type="Pfam" id="PF00106">
    <property type="entry name" value="adh_short"/>
    <property type="match status" value="1"/>
</dbReference>
<proteinExistence type="inferred from homology"/>
<dbReference type="GO" id="GO:0016020">
    <property type="term" value="C:membrane"/>
    <property type="evidence" value="ECO:0007669"/>
    <property type="project" value="TreeGrafter"/>
</dbReference>
<dbReference type="OrthoDB" id="7301144at2"/>
<dbReference type="EMBL" id="POSM01000001">
    <property type="protein sequence ID" value="PNI03518.1"/>
    <property type="molecule type" value="Genomic_DNA"/>
</dbReference>